<comment type="caution">
    <text evidence="15">The sequence shown here is derived from an EMBL/GenBank/DDBJ whole genome shotgun (WGS) entry which is preliminary data.</text>
</comment>
<reference evidence="16" key="1">
    <citation type="journal article" date="2019" name="Int. J. Syst. Evol. Microbiol.">
        <title>The Global Catalogue of Microorganisms (GCM) 10K type strain sequencing project: providing services to taxonomists for standard genome sequencing and annotation.</title>
        <authorList>
            <consortium name="The Broad Institute Genomics Platform"/>
            <consortium name="The Broad Institute Genome Sequencing Center for Infectious Disease"/>
            <person name="Wu L."/>
            <person name="Ma J."/>
        </authorList>
    </citation>
    <scope>NUCLEOTIDE SEQUENCE [LARGE SCALE GENOMIC DNA]</scope>
    <source>
        <strain evidence="16">CCUG 57263</strain>
    </source>
</reference>
<dbReference type="InterPro" id="IPR050219">
    <property type="entry name" value="DnaG_primase"/>
</dbReference>
<dbReference type="NCBIfam" id="TIGR01391">
    <property type="entry name" value="dnaG"/>
    <property type="match status" value="1"/>
</dbReference>
<comment type="catalytic activity">
    <reaction evidence="12">
        <text>ssDNA + n NTP = ssDNA/pppN(pN)n-1 hybrid + (n-1) diphosphate.</text>
        <dbReference type="EC" id="2.7.7.101"/>
    </reaction>
</comment>
<proteinExistence type="inferred from homology"/>
<keyword evidence="5 12" id="KW-0235">DNA replication</keyword>
<keyword evidence="8 12" id="KW-0862">Zinc</keyword>
<dbReference type="Pfam" id="PF08275">
    <property type="entry name" value="DNAG_N"/>
    <property type="match status" value="1"/>
</dbReference>
<evidence type="ECO:0000313" key="15">
    <source>
        <dbReference type="EMBL" id="MFD0870587.1"/>
    </source>
</evidence>
<dbReference type="Gene3D" id="3.90.980.10">
    <property type="entry name" value="DNA primase, catalytic core, N-terminal domain"/>
    <property type="match status" value="1"/>
</dbReference>
<evidence type="ECO:0000256" key="7">
    <source>
        <dbReference type="ARBA" id="ARBA00022771"/>
    </source>
</evidence>
<dbReference type="EMBL" id="JBHTIU010000050">
    <property type="protein sequence ID" value="MFD0870587.1"/>
    <property type="molecule type" value="Genomic_DNA"/>
</dbReference>
<evidence type="ECO:0000256" key="11">
    <source>
        <dbReference type="ARBA" id="ARBA00023163"/>
    </source>
</evidence>
<evidence type="ECO:0000256" key="8">
    <source>
        <dbReference type="ARBA" id="ARBA00022833"/>
    </source>
</evidence>
<keyword evidence="1 12" id="KW-0240">DNA-directed RNA polymerase</keyword>
<sequence length="610" mass="69312">MSYGRIPEEVIEAVLKHHDIADVVGKYVKLTKQGHYLKGLCPFHSEKTPSFTVTPERQTYYCFGCHAGGNSINFLMEMESYSFVEAVRHMAEEANIPITWDTPTGEETEKQKEASAMLTAHELAAKWYHYILLNTEQGKHALEYLRSRGLSDKWLDFFQIGYAPAMKDKLFQFLLKRELPQTLLEKAGLIVERSDGSGFVDRFRDRIIFPIHDYKGRVIAFAGRALGDLQPKYLNSPETPLFNKSRQLFNLHHARPAIRKSGHAVLFEGYMDVIKAWEAGVVNGMATMGTALTQEHALALRRLADRVVICYDGDRAGQTAAYKSLPILEKAGLQVRVAYIPDGADPDEYITARGADKFRSEVLDYAMSAVQFRLTYIRSNFNFKDKNDTVRYLKAAARIIAEISSPIEREHHVKALSDEFSYPVEAIKQEMNEFRQQFLKMQENGDNNENPWNNVIDNNRAKDEAPSLLPAYHIAEIKLLAAMMLDRDIAEEVSIRIGDQFNIEDHAALAAYLYAFYNEGNRPDISRFLAFLQDEELSRLASSIAIRESGQGINPQVIEDYIQEIKKVPCLNAIKQKKQEMIQAERAGNIVQAAQIASEIIILEKQMKSL</sequence>
<dbReference type="InterPro" id="IPR016136">
    <property type="entry name" value="DNA_helicase_N/primase_C"/>
</dbReference>
<evidence type="ECO:0000256" key="12">
    <source>
        <dbReference type="HAMAP-Rule" id="MF_00974"/>
    </source>
</evidence>
<dbReference type="Gene3D" id="1.10.860.10">
    <property type="entry name" value="DNAb Helicase, Chain A"/>
    <property type="match status" value="1"/>
</dbReference>
<dbReference type="InterPro" id="IPR036977">
    <property type="entry name" value="DNA_primase_Znf_CHC2"/>
</dbReference>
<evidence type="ECO:0000256" key="6">
    <source>
        <dbReference type="ARBA" id="ARBA00022723"/>
    </source>
</evidence>
<comment type="domain">
    <text evidence="12">Contains an N-terminal zinc-binding domain, a central core domain that contains the primase activity, and a C-terminal DnaB-binding domain.</text>
</comment>
<dbReference type="RefSeq" id="WP_144934147.1">
    <property type="nucleotide sequence ID" value="NZ_JBHTIU010000050.1"/>
</dbReference>
<dbReference type="InterPro" id="IPR006295">
    <property type="entry name" value="DNA_primase_DnaG"/>
</dbReference>
<keyword evidence="3 12" id="KW-0808">Transferase</keyword>
<dbReference type="InterPro" id="IPR034151">
    <property type="entry name" value="TOPRIM_DnaG_bac"/>
</dbReference>
<keyword evidence="4 12" id="KW-0548">Nucleotidyltransferase</keyword>
<dbReference type="Pfam" id="PF10410">
    <property type="entry name" value="DnaB_bind"/>
    <property type="match status" value="1"/>
</dbReference>
<dbReference type="EC" id="2.7.7.101" evidence="12"/>
<dbReference type="Proteomes" id="UP001597120">
    <property type="component" value="Unassembled WGS sequence"/>
</dbReference>
<dbReference type="Gene3D" id="3.40.1360.10">
    <property type="match status" value="1"/>
</dbReference>
<dbReference type="HAMAP" id="MF_00974">
    <property type="entry name" value="DNA_primase_DnaG"/>
    <property type="match status" value="1"/>
</dbReference>
<dbReference type="InterPro" id="IPR002694">
    <property type="entry name" value="Znf_CHC2"/>
</dbReference>
<dbReference type="InterPro" id="IPR036185">
    <property type="entry name" value="DNA_heli_DnaB-like_N_sf"/>
</dbReference>
<evidence type="ECO:0000256" key="3">
    <source>
        <dbReference type="ARBA" id="ARBA00022679"/>
    </source>
</evidence>
<dbReference type="SUPFAM" id="SSF48024">
    <property type="entry name" value="N-terminal domain of DnaB helicase"/>
    <property type="match status" value="1"/>
</dbReference>
<evidence type="ECO:0000256" key="1">
    <source>
        <dbReference type="ARBA" id="ARBA00022478"/>
    </source>
</evidence>
<evidence type="ECO:0000256" key="9">
    <source>
        <dbReference type="ARBA" id="ARBA00022842"/>
    </source>
</evidence>
<organism evidence="15 16">
    <name type="scientific">Paenibacillus residui</name>
    <dbReference type="NCBI Taxonomy" id="629724"/>
    <lineage>
        <taxon>Bacteria</taxon>
        <taxon>Bacillati</taxon>
        <taxon>Bacillota</taxon>
        <taxon>Bacilli</taxon>
        <taxon>Bacillales</taxon>
        <taxon>Paenibacillaceae</taxon>
        <taxon>Paenibacillus</taxon>
    </lineage>
</organism>
<dbReference type="Pfam" id="PF13155">
    <property type="entry name" value="Toprim_2"/>
    <property type="match status" value="1"/>
</dbReference>
<evidence type="ECO:0000256" key="4">
    <source>
        <dbReference type="ARBA" id="ARBA00022695"/>
    </source>
</evidence>
<comment type="similarity">
    <text evidence="12 13">Belongs to the DnaG primase family.</text>
</comment>
<comment type="function">
    <text evidence="12 13">RNA polymerase that catalyzes the synthesis of short RNA molecules used as primers for DNA polymerase during DNA replication.</text>
</comment>
<dbReference type="InterPro" id="IPR037068">
    <property type="entry name" value="DNA_primase_core_N_sf"/>
</dbReference>
<dbReference type="PIRSF" id="PIRSF002811">
    <property type="entry name" value="DnaG"/>
    <property type="match status" value="1"/>
</dbReference>
<dbReference type="InterPro" id="IPR013264">
    <property type="entry name" value="DNAG_N"/>
</dbReference>
<keyword evidence="2 12" id="KW-0639">Primosome</keyword>
<gene>
    <name evidence="12 15" type="primary">dnaG</name>
    <name evidence="15" type="ORF">ACFQ03_15630</name>
</gene>
<protein>
    <recommendedName>
        <fullName evidence="12 13">DNA primase</fullName>
        <ecNumber evidence="12">2.7.7.101</ecNumber>
    </recommendedName>
</protein>
<dbReference type="CDD" id="cd03364">
    <property type="entry name" value="TOPRIM_DnaG_primases"/>
    <property type="match status" value="1"/>
</dbReference>
<dbReference type="InterPro" id="IPR030846">
    <property type="entry name" value="DnaG_bac"/>
</dbReference>
<evidence type="ECO:0000256" key="5">
    <source>
        <dbReference type="ARBA" id="ARBA00022705"/>
    </source>
</evidence>
<dbReference type="Gene3D" id="6.10.140.360">
    <property type="match status" value="1"/>
</dbReference>
<keyword evidence="7 12" id="KW-0863">Zinc-finger</keyword>
<comment type="subunit">
    <text evidence="12">Monomer. Interacts with DnaB.</text>
</comment>
<dbReference type="SUPFAM" id="SSF56731">
    <property type="entry name" value="DNA primase core"/>
    <property type="match status" value="1"/>
</dbReference>
<feature type="zinc finger region" description="CHC2-type" evidence="12">
    <location>
        <begin position="41"/>
        <end position="65"/>
    </location>
</feature>
<evidence type="ECO:0000259" key="14">
    <source>
        <dbReference type="PROSITE" id="PS50880"/>
    </source>
</evidence>
<feature type="domain" description="Toprim" evidence="14">
    <location>
        <begin position="262"/>
        <end position="343"/>
    </location>
</feature>
<evidence type="ECO:0000256" key="13">
    <source>
        <dbReference type="PIRNR" id="PIRNR002811"/>
    </source>
</evidence>
<dbReference type="InterPro" id="IPR006171">
    <property type="entry name" value="TOPRIM_dom"/>
</dbReference>
<dbReference type="Pfam" id="PF01807">
    <property type="entry name" value="Zn_ribbon_DnaG"/>
    <property type="match status" value="1"/>
</dbReference>
<name>A0ABW3DDK4_9BACL</name>
<comment type="cofactor">
    <cofactor evidence="12 13">
        <name>Zn(2+)</name>
        <dbReference type="ChEBI" id="CHEBI:29105"/>
    </cofactor>
    <text evidence="12 13">Binds 1 zinc ion per monomer.</text>
</comment>
<evidence type="ECO:0000256" key="2">
    <source>
        <dbReference type="ARBA" id="ARBA00022515"/>
    </source>
</evidence>
<dbReference type="PANTHER" id="PTHR30313">
    <property type="entry name" value="DNA PRIMASE"/>
    <property type="match status" value="1"/>
</dbReference>
<accession>A0ABW3DDK4</accession>
<keyword evidence="9" id="KW-0460">Magnesium</keyword>
<dbReference type="SMART" id="SM00493">
    <property type="entry name" value="TOPRIM"/>
    <property type="match status" value="1"/>
</dbReference>
<dbReference type="Gene3D" id="3.90.580.10">
    <property type="entry name" value="Zinc finger, CHC2-type domain"/>
    <property type="match status" value="1"/>
</dbReference>
<keyword evidence="6 12" id="KW-0479">Metal-binding</keyword>
<dbReference type="SMART" id="SM00400">
    <property type="entry name" value="ZnF_CHCC"/>
    <property type="match status" value="1"/>
</dbReference>
<keyword evidence="11 12" id="KW-0804">Transcription</keyword>
<dbReference type="SUPFAM" id="SSF57783">
    <property type="entry name" value="Zinc beta-ribbon"/>
    <property type="match status" value="1"/>
</dbReference>
<keyword evidence="10 12" id="KW-0238">DNA-binding</keyword>
<evidence type="ECO:0000313" key="16">
    <source>
        <dbReference type="Proteomes" id="UP001597120"/>
    </source>
</evidence>
<keyword evidence="16" id="KW-1185">Reference proteome</keyword>
<dbReference type="InterPro" id="IPR019475">
    <property type="entry name" value="DNA_primase_DnaB-bd"/>
</dbReference>
<evidence type="ECO:0000256" key="10">
    <source>
        <dbReference type="ARBA" id="ARBA00023125"/>
    </source>
</evidence>
<dbReference type="PANTHER" id="PTHR30313:SF2">
    <property type="entry name" value="DNA PRIMASE"/>
    <property type="match status" value="1"/>
</dbReference>
<dbReference type="PROSITE" id="PS50880">
    <property type="entry name" value="TOPRIM"/>
    <property type="match status" value="1"/>
</dbReference>